<organism evidence="2 3">
    <name type="scientific">Leptomonas seymouri</name>
    <dbReference type="NCBI Taxonomy" id="5684"/>
    <lineage>
        <taxon>Eukaryota</taxon>
        <taxon>Discoba</taxon>
        <taxon>Euglenozoa</taxon>
        <taxon>Kinetoplastea</taxon>
        <taxon>Metakinetoplastina</taxon>
        <taxon>Trypanosomatida</taxon>
        <taxon>Trypanosomatidae</taxon>
        <taxon>Leishmaniinae</taxon>
        <taxon>Leptomonas</taxon>
    </lineage>
</organism>
<sequence length="952" mass="99170">MDAWFAYVLRLCELIFDKKLEVYEDACATHVLSAVGVHATAPTSDNSGAVPGATVKSPSADAAATKSVPLSSSNAAHSTPTPNTAVQRKTESVSEGSSFNGTHHGLTSSSSMTTPISAGGQSCDDSAESKVAATAGAPAAGLPSPPPVTSPVAIVSALLDAVQLRKPLRTVPSRSLMLDDVQAEAEVAYQDLEEVYLLRPGDVSAVRGSAGDAQLTLPLPLEACPNRASSSNRLQECPFPSCSHAGDEGVTASSAPLEHQLLYGELTPIGVRQLQAISIASVSVSREALSYSQSMGLIHGETPLNNLVSATNDGGGDTYDYNDGGAHTGSLRNTTGGMSLLTAGNVPRGAVVVCVDVGCGNGRLLFEWARLAAAACRRRPESSRRPSHTHDSGAPPPVPHSTHNGCTGGDTYAAAARRSKLLAAAMGPLDVQATNIVLRGWMGVGIEMVPSRMRVARRALVPHYLDLKPALLVPAGAVDQYGGREVPVPLLDPVAPEAIAVPATSDSFSSPSSLGSATILRTTPTSTMCSSTPAAPPKPLATRVPQPTARVLLYEGDALTPGVLSNATLCRFPHFSISGGALTLLRGCGSMPMPSKAYDLVNGLGGQHIGSFGNARRYSSSMSAPGAGGGAACPYSIVNVSGAGAALNNAYLNSAAAGAYSRAGGPASFMEVSACSVTSNASSTCSNRGGSSAKHNYYRLCRVEKGPSLTGREDPHLMVFCCGLGFDESQAWKLCQRLEDMLLSRAAQAFSPTQPVSVGGCSSSRNMSEDEAGMQPFSTVNQTESTEAAVSSQVGKAISVTSDDNGEVLEEMARGFGQQVTTPTVAEPAQGGASGNLTRDMSNYRHWESMTCVLLLRPMDVLAPNFPLFRYATRIYNTHENPIAAEDTAMLLATGNRTDNTAVEYVMRDLPISDSPQDANMASTILESDVWTTTLATTWMNAAPAWVVRFRF</sequence>
<name>A0A0N1PFF4_LEPSE</name>
<evidence type="ECO:0000256" key="1">
    <source>
        <dbReference type="SAM" id="MobiDB-lite"/>
    </source>
</evidence>
<dbReference type="EMBL" id="LJSK01000045">
    <property type="protein sequence ID" value="KPI88612.1"/>
    <property type="molecule type" value="Genomic_DNA"/>
</dbReference>
<comment type="caution">
    <text evidence="2">The sequence shown here is derived from an EMBL/GenBank/DDBJ whole genome shotgun (WGS) entry which is preliminary data.</text>
</comment>
<reference evidence="2 3" key="1">
    <citation type="journal article" date="2015" name="PLoS Pathog.">
        <title>Leptomonas seymouri: Adaptations to the Dixenous Life Cycle Analyzed by Genome Sequencing, Transcriptome Profiling and Co-infection with Leishmania donovani.</title>
        <authorList>
            <person name="Kraeva N."/>
            <person name="Butenko A."/>
            <person name="Hlavacova J."/>
            <person name="Kostygov A."/>
            <person name="Myskova J."/>
            <person name="Grybchuk D."/>
            <person name="Lestinova T."/>
            <person name="Votypka J."/>
            <person name="Volf P."/>
            <person name="Opperdoes F."/>
            <person name="Flegontov P."/>
            <person name="Lukes J."/>
            <person name="Yurchenko V."/>
        </authorList>
    </citation>
    <scope>NUCLEOTIDE SEQUENCE [LARGE SCALE GENOMIC DNA]</scope>
    <source>
        <strain evidence="2 3">ATCC 30220</strain>
    </source>
</reference>
<dbReference type="AlphaFoldDB" id="A0A0N1PFF4"/>
<feature type="compositionally biased region" description="Polar residues" evidence="1">
    <location>
        <begin position="68"/>
        <end position="124"/>
    </location>
</feature>
<keyword evidence="3" id="KW-1185">Reference proteome</keyword>
<dbReference type="OMA" id="MNAAPAW"/>
<feature type="region of interest" description="Disordered" evidence="1">
    <location>
        <begin position="40"/>
        <end position="129"/>
    </location>
</feature>
<proteinExistence type="predicted"/>
<dbReference type="Proteomes" id="UP000038009">
    <property type="component" value="Unassembled WGS sequence"/>
</dbReference>
<dbReference type="VEuPathDB" id="TriTrypDB:Lsey_0045_0140"/>
<accession>A0A0N1PFF4</accession>
<evidence type="ECO:0000313" key="3">
    <source>
        <dbReference type="Proteomes" id="UP000038009"/>
    </source>
</evidence>
<dbReference type="OrthoDB" id="273604at2759"/>
<feature type="region of interest" description="Disordered" evidence="1">
    <location>
        <begin position="379"/>
        <end position="409"/>
    </location>
</feature>
<protein>
    <submittedName>
        <fullName evidence="2">Uncharacterized protein</fullName>
    </submittedName>
</protein>
<gene>
    <name evidence="2" type="ORF">ABL78_2280</name>
</gene>
<evidence type="ECO:0000313" key="2">
    <source>
        <dbReference type="EMBL" id="KPI88612.1"/>
    </source>
</evidence>
<feature type="compositionally biased region" description="Basic and acidic residues" evidence="1">
    <location>
        <begin position="379"/>
        <end position="391"/>
    </location>
</feature>